<dbReference type="InterPro" id="IPR022770">
    <property type="entry name" value="IucA/IucC-like_C"/>
</dbReference>
<comment type="caution">
    <text evidence="2">The sequence shown here is derived from an EMBL/GenBank/DDBJ whole genome shotgun (WGS) entry which is preliminary data.</text>
</comment>
<keyword evidence="3" id="KW-1185">Reference proteome</keyword>
<organism evidence="2 3">
    <name type="scientific">Bacillus salacetis</name>
    <dbReference type="NCBI Taxonomy" id="2315464"/>
    <lineage>
        <taxon>Bacteria</taxon>
        <taxon>Bacillati</taxon>
        <taxon>Bacillota</taxon>
        <taxon>Bacilli</taxon>
        <taxon>Bacillales</taxon>
        <taxon>Bacillaceae</taxon>
        <taxon>Bacillus</taxon>
    </lineage>
</organism>
<dbReference type="AlphaFoldDB" id="A0A3A1RB26"/>
<gene>
    <name evidence="2" type="ORF">D3H55_00705</name>
</gene>
<feature type="domain" description="Aerobactin siderophore biosynthesis IucA/IucC-like C-terminal" evidence="1">
    <location>
        <begin position="63"/>
        <end position="215"/>
    </location>
</feature>
<dbReference type="OrthoDB" id="5870636at2"/>
<proteinExistence type="predicted"/>
<dbReference type="Proteomes" id="UP000265801">
    <property type="component" value="Unassembled WGS sequence"/>
</dbReference>
<accession>A0A3A1RB26</accession>
<evidence type="ECO:0000259" key="1">
    <source>
        <dbReference type="Pfam" id="PF06276"/>
    </source>
</evidence>
<dbReference type="Pfam" id="PF06276">
    <property type="entry name" value="FhuF"/>
    <property type="match status" value="1"/>
</dbReference>
<dbReference type="EMBL" id="QXIR01000001">
    <property type="protein sequence ID" value="RIW39104.1"/>
    <property type="molecule type" value="Genomic_DNA"/>
</dbReference>
<sequence length="260" mass="29994">MMAASLSDWEKEWLSSFRLYTKLPGGRENTSAEQLVNPEGLERFLKNYSGKIGSEDRKAQSSLLVKRYAFLAVISLFTFSAFNKKLNVSPANVFLADGNKNGLWMPGFWLVDDSAQSVKDREKEREEAAREVFLDHLFPLIDSVKISTGLSDLISWENVAVYMFWIYEGLIEHEDLQHARSRMEEDFRWLLDDSNAGLFGPYKKNPLARYHSEKQYVREQDSDLRVRLTCCFSYKLRGGEGNRCKTCPQTCNVKYPKGVR</sequence>
<protein>
    <recommendedName>
        <fullName evidence="1">Aerobactin siderophore biosynthesis IucA/IucC-like C-terminal domain-containing protein</fullName>
    </recommendedName>
</protein>
<reference evidence="2 3" key="1">
    <citation type="submission" date="2018-09" db="EMBL/GenBank/DDBJ databases">
        <title>Bacillus saliacetes sp. nov., isolated from Thai shrimp paste (Ka-pi).</title>
        <authorList>
            <person name="Daroonpunt R."/>
            <person name="Tanasupawat S."/>
            <person name="Yiamsombut S."/>
        </authorList>
    </citation>
    <scope>NUCLEOTIDE SEQUENCE [LARGE SCALE GENOMIC DNA]</scope>
    <source>
        <strain evidence="2 3">SKP7-4</strain>
    </source>
</reference>
<evidence type="ECO:0000313" key="2">
    <source>
        <dbReference type="EMBL" id="RIW39104.1"/>
    </source>
</evidence>
<dbReference type="GO" id="GO:0003824">
    <property type="term" value="F:catalytic activity"/>
    <property type="evidence" value="ECO:0007669"/>
    <property type="project" value="UniProtKB-ARBA"/>
</dbReference>
<evidence type="ECO:0000313" key="3">
    <source>
        <dbReference type="Proteomes" id="UP000265801"/>
    </source>
</evidence>
<name>A0A3A1RB26_9BACI</name>